<dbReference type="Proteomes" id="UP000307884">
    <property type="component" value="Segment"/>
</dbReference>
<evidence type="ECO:0000313" key="2">
    <source>
        <dbReference type="Proteomes" id="UP000307884"/>
    </source>
</evidence>
<dbReference type="InterPro" id="IPR058007">
    <property type="entry name" value="Gp5.9"/>
</dbReference>
<dbReference type="Pfam" id="PF25708">
    <property type="entry name" value="Phage_T7_Gp5_9"/>
    <property type="match status" value="1"/>
</dbReference>
<organism evidence="1 2">
    <name type="scientific">Hafnia phage vB_HpaA_yong1</name>
    <dbReference type="NCBI Taxonomy" id="2562199"/>
    <lineage>
        <taxon>Viruses</taxon>
        <taxon>Duplodnaviria</taxon>
        <taxon>Heunggongvirae</taxon>
        <taxon>Uroviricota</taxon>
        <taxon>Caudoviricetes</taxon>
        <taxon>Autographivirales</taxon>
        <taxon>Autotranscriptaviridae</taxon>
        <taxon>Studiervirinae</taxon>
        <taxon>Kayfunavirus</taxon>
        <taxon>Kayfunavirus yong1</taxon>
    </lineage>
</organism>
<name>A0A482MHG5_9CAUD</name>
<accession>A0A482MHG5</accession>
<protein>
    <submittedName>
        <fullName evidence="1">Uncharacterized protein</fullName>
    </submittedName>
</protein>
<evidence type="ECO:0000313" key="1">
    <source>
        <dbReference type="EMBL" id="QBQ73008.1"/>
    </source>
</evidence>
<dbReference type="EMBL" id="MK610268">
    <property type="protein sequence ID" value="QBQ73008.1"/>
    <property type="molecule type" value="Genomic_DNA"/>
</dbReference>
<reference evidence="1 2" key="1">
    <citation type="submission" date="2019-03" db="EMBL/GenBank/DDBJ databases">
        <authorList>
            <person name="Sun Z."/>
            <person name="Li D."/>
            <person name="Lin W."/>
        </authorList>
    </citation>
    <scope>NUCLEOTIDE SEQUENCE [LARGE SCALE GENOMIC DNA]</scope>
</reference>
<sequence length="78" mass="9079">MSELDLLKKFDELMSHLNGEEDSMAEEFREALAAKLDSAADDRLWRECLESGGVNNWFWFGEALFEGGYYKEDDDDFE</sequence>
<keyword evidence="2" id="KW-1185">Reference proteome</keyword>
<proteinExistence type="predicted"/>